<sequence>MRSGLLELAAGGRALEAPAGLLQGHAAVRGGGGGTACSLEPRPAAPVAAAAAACCARGLPAVPQAPLAAEGAVARRALGSPSMARARRGAGRSRRVQRSQRRDAPPRPRSCHRHNCRHARKTGAQRTARTGRSRGSKSQGDPVQPSAGNKDPNPE</sequence>
<feature type="region of interest" description="Disordered" evidence="1">
    <location>
        <begin position="77"/>
        <end position="155"/>
    </location>
</feature>
<dbReference type="Proteomes" id="UP001189429">
    <property type="component" value="Unassembled WGS sequence"/>
</dbReference>
<feature type="compositionally biased region" description="Basic residues" evidence="1">
    <location>
        <begin position="85"/>
        <end position="99"/>
    </location>
</feature>
<accession>A0ABN9USM5</accession>
<name>A0ABN9USM5_9DINO</name>
<proteinExistence type="predicted"/>
<protein>
    <submittedName>
        <fullName evidence="2">Uncharacterized protein</fullName>
    </submittedName>
</protein>
<reference evidence="2" key="1">
    <citation type="submission" date="2023-10" db="EMBL/GenBank/DDBJ databases">
        <authorList>
            <person name="Chen Y."/>
            <person name="Shah S."/>
            <person name="Dougan E. K."/>
            <person name="Thang M."/>
            <person name="Chan C."/>
        </authorList>
    </citation>
    <scope>NUCLEOTIDE SEQUENCE [LARGE SCALE GENOMIC DNA]</scope>
</reference>
<comment type="caution">
    <text evidence="2">The sequence shown here is derived from an EMBL/GenBank/DDBJ whole genome shotgun (WGS) entry which is preliminary data.</text>
</comment>
<gene>
    <name evidence="2" type="ORF">PCOR1329_LOCUS51309</name>
</gene>
<evidence type="ECO:0000313" key="2">
    <source>
        <dbReference type="EMBL" id="CAK0863055.1"/>
    </source>
</evidence>
<organism evidence="2 3">
    <name type="scientific">Prorocentrum cordatum</name>
    <dbReference type="NCBI Taxonomy" id="2364126"/>
    <lineage>
        <taxon>Eukaryota</taxon>
        <taxon>Sar</taxon>
        <taxon>Alveolata</taxon>
        <taxon>Dinophyceae</taxon>
        <taxon>Prorocentrales</taxon>
        <taxon>Prorocentraceae</taxon>
        <taxon>Prorocentrum</taxon>
    </lineage>
</organism>
<feature type="compositionally biased region" description="Basic residues" evidence="1">
    <location>
        <begin position="109"/>
        <end position="135"/>
    </location>
</feature>
<evidence type="ECO:0000256" key="1">
    <source>
        <dbReference type="SAM" id="MobiDB-lite"/>
    </source>
</evidence>
<keyword evidence="3" id="KW-1185">Reference proteome</keyword>
<evidence type="ECO:0000313" key="3">
    <source>
        <dbReference type="Proteomes" id="UP001189429"/>
    </source>
</evidence>
<feature type="non-terminal residue" evidence="2">
    <location>
        <position position="155"/>
    </location>
</feature>
<dbReference type="EMBL" id="CAUYUJ010016223">
    <property type="protein sequence ID" value="CAK0863055.1"/>
    <property type="molecule type" value="Genomic_DNA"/>
</dbReference>